<dbReference type="EMBL" id="LR031879">
    <property type="protein sequence ID" value="VDD54799.1"/>
    <property type="molecule type" value="Genomic_DNA"/>
</dbReference>
<protein>
    <submittedName>
        <fullName evidence="2">Uncharacterized protein</fullName>
    </submittedName>
</protein>
<sequence length="78" mass="8771">MVFRLEIFDFFLSEARGSWSPEALRLVQAELFVISTSSSGAAWLYSTFFVDIAYIALLYSAKALALVVLDMFPENVPK</sequence>
<accession>A0A3P6GLJ3</accession>
<name>A0A3P6GLJ3_BRAOL</name>
<organism evidence="2">
    <name type="scientific">Brassica oleracea</name>
    <name type="common">Wild cabbage</name>
    <dbReference type="NCBI Taxonomy" id="3712"/>
    <lineage>
        <taxon>Eukaryota</taxon>
        <taxon>Viridiplantae</taxon>
        <taxon>Streptophyta</taxon>
        <taxon>Embryophyta</taxon>
        <taxon>Tracheophyta</taxon>
        <taxon>Spermatophyta</taxon>
        <taxon>Magnoliopsida</taxon>
        <taxon>eudicotyledons</taxon>
        <taxon>Gunneridae</taxon>
        <taxon>Pentapetalae</taxon>
        <taxon>rosids</taxon>
        <taxon>malvids</taxon>
        <taxon>Brassicales</taxon>
        <taxon>Brassicaceae</taxon>
        <taxon>Brassiceae</taxon>
        <taxon>Brassica</taxon>
    </lineage>
</organism>
<gene>
    <name evidence="2" type="ORF">BOLC8T48028H</name>
</gene>
<keyword evidence="1" id="KW-1133">Transmembrane helix</keyword>
<evidence type="ECO:0000313" key="2">
    <source>
        <dbReference type="EMBL" id="VDD54799.1"/>
    </source>
</evidence>
<keyword evidence="1" id="KW-0812">Transmembrane</keyword>
<keyword evidence="1" id="KW-0472">Membrane</keyword>
<feature type="transmembrane region" description="Helical" evidence="1">
    <location>
        <begin position="52"/>
        <end position="72"/>
    </location>
</feature>
<dbReference type="AlphaFoldDB" id="A0A3P6GLJ3"/>
<evidence type="ECO:0000256" key="1">
    <source>
        <dbReference type="SAM" id="Phobius"/>
    </source>
</evidence>
<proteinExistence type="predicted"/>
<reference evidence="2" key="1">
    <citation type="submission" date="2018-11" db="EMBL/GenBank/DDBJ databases">
        <authorList>
            <consortium name="Genoscope - CEA"/>
            <person name="William W."/>
        </authorList>
    </citation>
    <scope>NUCLEOTIDE SEQUENCE</scope>
</reference>